<protein>
    <submittedName>
        <fullName evidence="2">Uncharacterized protein</fullName>
    </submittedName>
</protein>
<feature type="chain" id="PRO_5026851113" evidence="1">
    <location>
        <begin position="23"/>
        <end position="154"/>
    </location>
</feature>
<proteinExistence type="predicted"/>
<dbReference type="Proteomes" id="UP000468420">
    <property type="component" value="Unassembled WGS sequence"/>
</dbReference>
<sequence length="154" mass="16806">MKLSLIKIAILSVATLSFSSQAVSDADKEKMMSLVKESSPYVVGMGKNVDEVCRDMANDMVTKYGAQLSSIGKSPSDIRDSTSGICLDAASSASSSQSMEEVSMWKNSAMQNINKTFQGENEKSPARTFLVDVIEHSEKMAKTIAFMMEINRSR</sequence>
<evidence type="ECO:0000313" key="3">
    <source>
        <dbReference type="Proteomes" id="UP000468420"/>
    </source>
</evidence>
<keyword evidence="1" id="KW-0732">Signal</keyword>
<evidence type="ECO:0000313" key="2">
    <source>
        <dbReference type="EMBL" id="KAA1280242.1"/>
    </source>
</evidence>
<name>A0A6N6K6Q8_9ENTR</name>
<dbReference type="RefSeq" id="WP_149691292.1">
    <property type="nucleotide sequence ID" value="NZ_QRDC01000002.1"/>
</dbReference>
<comment type="caution">
    <text evidence="2">The sequence shown here is derived from an EMBL/GenBank/DDBJ whole genome shotgun (WGS) entry which is preliminary data.</text>
</comment>
<organism evidence="2 3">
    <name type="scientific">Citrobacter pasteurii</name>
    <dbReference type="NCBI Taxonomy" id="1563222"/>
    <lineage>
        <taxon>Bacteria</taxon>
        <taxon>Pseudomonadati</taxon>
        <taxon>Pseudomonadota</taxon>
        <taxon>Gammaproteobacteria</taxon>
        <taxon>Enterobacterales</taxon>
        <taxon>Enterobacteriaceae</taxon>
        <taxon>Citrobacter</taxon>
    </lineage>
</organism>
<gene>
    <name evidence="2" type="ORF">DXF85_02915</name>
</gene>
<dbReference type="AlphaFoldDB" id="A0A6N6K6Q8"/>
<reference evidence="2 3" key="1">
    <citation type="submission" date="2018-08" db="EMBL/GenBank/DDBJ databases">
        <title>Complete genomic analysis of a Citrobacter pasteurii isolated from cockles (Cerastoderma edule) containing a new chromosomic qnrB allele.</title>
        <authorList>
            <person name="Rodrigues A."/>
            <person name="Baptista T."/>
            <person name="Quesada A."/>
            <person name="Campos M.J."/>
        </authorList>
    </citation>
    <scope>NUCLEOTIDE SEQUENCE [LARGE SCALE GENOMIC DNA]</scope>
    <source>
        <strain evidence="2 3">BA18</strain>
    </source>
</reference>
<feature type="signal peptide" evidence="1">
    <location>
        <begin position="1"/>
        <end position="22"/>
    </location>
</feature>
<dbReference type="EMBL" id="QRDC01000002">
    <property type="protein sequence ID" value="KAA1280242.1"/>
    <property type="molecule type" value="Genomic_DNA"/>
</dbReference>
<accession>A0A6N6K6Q8</accession>
<evidence type="ECO:0000256" key="1">
    <source>
        <dbReference type="SAM" id="SignalP"/>
    </source>
</evidence>